<reference evidence="3 4" key="1">
    <citation type="submission" date="2019-06" db="EMBL/GenBank/DDBJ databases">
        <title>Sequencing the genomes of 1000 actinobacteria strains.</title>
        <authorList>
            <person name="Klenk H.-P."/>
        </authorList>
    </citation>
    <scope>NUCLEOTIDE SEQUENCE [LARGE SCALE GENOMIC DNA]</scope>
    <source>
        <strain evidence="3 4">DSM 18607</strain>
    </source>
</reference>
<dbReference type="InterPro" id="IPR045582">
    <property type="entry name" value="Trehalase-like_N"/>
</dbReference>
<keyword evidence="4" id="KW-1185">Reference proteome</keyword>
<dbReference type="GO" id="GO:0004553">
    <property type="term" value="F:hydrolase activity, hydrolyzing O-glycosyl compounds"/>
    <property type="evidence" value="ECO:0007669"/>
    <property type="project" value="TreeGrafter"/>
</dbReference>
<evidence type="ECO:0000313" key="4">
    <source>
        <dbReference type="Proteomes" id="UP000317893"/>
    </source>
</evidence>
<proteinExistence type="predicted"/>
<dbReference type="EMBL" id="VFMN01000001">
    <property type="protein sequence ID" value="TQJ07809.1"/>
    <property type="molecule type" value="Genomic_DNA"/>
</dbReference>
<gene>
    <name evidence="3" type="ORF">FB458_0878</name>
</gene>
<dbReference type="Gene3D" id="1.50.10.10">
    <property type="match status" value="1"/>
</dbReference>
<dbReference type="OrthoDB" id="3902805at2"/>
<evidence type="ECO:0000259" key="1">
    <source>
        <dbReference type="Pfam" id="PF00723"/>
    </source>
</evidence>
<dbReference type="Pfam" id="PF19291">
    <property type="entry name" value="TREH_N"/>
    <property type="match status" value="1"/>
</dbReference>
<dbReference type="GO" id="GO:0005975">
    <property type="term" value="P:carbohydrate metabolic process"/>
    <property type="evidence" value="ECO:0007669"/>
    <property type="project" value="InterPro"/>
</dbReference>
<feature type="domain" description="Trehalase-like N-terminal" evidence="2">
    <location>
        <begin position="25"/>
        <end position="127"/>
    </location>
</feature>
<evidence type="ECO:0000259" key="2">
    <source>
        <dbReference type="Pfam" id="PF19291"/>
    </source>
</evidence>
<dbReference type="Pfam" id="PF00723">
    <property type="entry name" value="Glyco_hydro_15"/>
    <property type="match status" value="1"/>
</dbReference>
<dbReference type="PANTHER" id="PTHR31616">
    <property type="entry name" value="TREHALASE"/>
    <property type="match status" value="1"/>
</dbReference>
<name>A0A542DXK0_9MICO</name>
<evidence type="ECO:0000313" key="3">
    <source>
        <dbReference type="EMBL" id="TQJ07809.1"/>
    </source>
</evidence>
<dbReference type="InterPro" id="IPR008928">
    <property type="entry name" value="6-hairpin_glycosidase_sf"/>
</dbReference>
<accession>A0A542DXK0</accession>
<dbReference type="InterPro" id="IPR012341">
    <property type="entry name" value="6hp_glycosidase-like_sf"/>
</dbReference>
<protein>
    <submittedName>
        <fullName evidence="3">GH15 family glucan-1,4-alpha-glucosidase</fullName>
    </submittedName>
</protein>
<dbReference type="SUPFAM" id="SSF48208">
    <property type="entry name" value="Six-hairpin glycosidases"/>
    <property type="match status" value="1"/>
</dbReference>
<dbReference type="InterPro" id="IPR011613">
    <property type="entry name" value="GH15-like"/>
</dbReference>
<feature type="domain" description="GH15-like" evidence="1">
    <location>
        <begin position="239"/>
        <end position="499"/>
    </location>
</feature>
<dbReference type="AlphaFoldDB" id="A0A542DXK0"/>
<dbReference type="RefSeq" id="WP_141847093.1">
    <property type="nucleotide sequence ID" value="NZ_BAAAPR010000017.1"/>
</dbReference>
<organism evidence="3 4">
    <name type="scientific">Lapillicoccus jejuensis</name>
    <dbReference type="NCBI Taxonomy" id="402171"/>
    <lineage>
        <taxon>Bacteria</taxon>
        <taxon>Bacillati</taxon>
        <taxon>Actinomycetota</taxon>
        <taxon>Actinomycetes</taxon>
        <taxon>Micrococcales</taxon>
        <taxon>Intrasporangiaceae</taxon>
        <taxon>Lapillicoccus</taxon>
    </lineage>
</organism>
<sequence length="601" mass="64927">MPERPSPRPEPVRDEDGYADLASYAAIGDGRTVALVARDGRVDWLPVPELDSPPLFAALLDAPHGGVVELAPDEPFTVEREYVLGTNVLATTFTTASGSVRVTDSLDTGVAGRLPWLELSRRIDGLTGSVRLTGRIAPGTCFATLSPWAHGTVHGTVLRAGDVTLAPRTLGDAGVELGPADVTVAYTTRPGSRHLLGLVATRDEPLLLPRPEDMDASVDRTVAAWRQWTDAVAYDGPWREQVTRSALLLKLLIYAPSGAVAAAATTSLPETTDGEGAWDYRYAWVRDVAYSLTALFRFGVREETHAAITWMLRTIGVDGDPAVVYRLDGRPTDRTEHVLHAPGWRGARVVAGNRAASQLQLGVFGDVFSIVQLYVDHGNVLDDRTGRALTGIADRAADLWRQPDSGMWELTELRHYTTSKLGCWQALTQAAHLADQGQLTGDARRWRHEADAIRAWVDEHCWDEEQGAYTWYPGTDGLDASIVLHAISGFDRGPRMSSTLDALRSRLGAGPHLYRTSDHVGVEGAFVACGFWTVSALALCGRLDEAEALMEDLLAVCPNDVGVLAEMVDPDTGAFLGNLPQGLSHLALVQAALTVDDARRG</sequence>
<dbReference type="PANTHER" id="PTHR31616:SF0">
    <property type="entry name" value="GLUCAN 1,4-ALPHA-GLUCOSIDASE"/>
    <property type="match status" value="1"/>
</dbReference>
<comment type="caution">
    <text evidence="3">The sequence shown here is derived from an EMBL/GenBank/DDBJ whole genome shotgun (WGS) entry which is preliminary data.</text>
</comment>
<dbReference type="Proteomes" id="UP000317893">
    <property type="component" value="Unassembled WGS sequence"/>
</dbReference>